<feature type="domain" description="GIY-YIG" evidence="11">
    <location>
        <begin position="20"/>
        <end position="97"/>
    </location>
</feature>
<dbReference type="InterPro" id="IPR001162">
    <property type="entry name" value="UvrC_RNase_H_dom"/>
</dbReference>
<dbReference type="Gene3D" id="3.40.1440.10">
    <property type="entry name" value="GIY-YIG endonuclease"/>
    <property type="match status" value="1"/>
</dbReference>
<dbReference type="InterPro" id="IPR000305">
    <property type="entry name" value="GIY-YIG_endonuc"/>
</dbReference>
<dbReference type="GO" id="GO:0009432">
    <property type="term" value="P:SOS response"/>
    <property type="evidence" value="ECO:0007669"/>
    <property type="project" value="UniProtKB-UniRule"/>
</dbReference>
<keyword evidence="8" id="KW-0175">Coiled coil</keyword>
<dbReference type="SMART" id="SM00465">
    <property type="entry name" value="GIYc"/>
    <property type="match status" value="1"/>
</dbReference>
<dbReference type="InterPro" id="IPR038476">
    <property type="entry name" value="UvrC_RNase_H_dom_sf"/>
</dbReference>
<comment type="subcellular location">
    <subcellularLocation>
        <location evidence="7">Cytoplasm</location>
    </subcellularLocation>
</comment>
<dbReference type="PANTHER" id="PTHR30562:SF1">
    <property type="entry name" value="UVRABC SYSTEM PROTEIN C"/>
    <property type="match status" value="1"/>
</dbReference>
<accession>S3K0M7</accession>
<keyword evidence="6 7" id="KW-0742">SOS response</keyword>
<dbReference type="Pfam" id="PF02151">
    <property type="entry name" value="UVR"/>
    <property type="match status" value="1"/>
</dbReference>
<keyword evidence="1 7" id="KW-0963">Cytoplasm</keyword>
<dbReference type="Pfam" id="PF08459">
    <property type="entry name" value="UvrC_RNaseH_dom"/>
    <property type="match status" value="1"/>
</dbReference>
<evidence type="ECO:0000313" key="13">
    <source>
        <dbReference type="EMBL" id="EPF31788.1"/>
    </source>
</evidence>
<dbReference type="SUPFAM" id="SSF82771">
    <property type="entry name" value="GIY-YIG endonuclease"/>
    <property type="match status" value="1"/>
</dbReference>
<dbReference type="Proteomes" id="UP000014541">
    <property type="component" value="Unassembled WGS sequence"/>
</dbReference>
<dbReference type="Gene3D" id="3.30.420.340">
    <property type="entry name" value="UvrC, RNAse H endonuclease domain"/>
    <property type="match status" value="1"/>
</dbReference>
<dbReference type="InterPro" id="IPR004791">
    <property type="entry name" value="UvrC"/>
</dbReference>
<comment type="subunit">
    <text evidence="7">Interacts with UvrB in an incision complex.</text>
</comment>
<dbReference type="Pfam" id="PF22920">
    <property type="entry name" value="UvrC_RNaseH"/>
    <property type="match status" value="1"/>
</dbReference>
<proteinExistence type="inferred from homology"/>
<dbReference type="OrthoDB" id="9804933at2"/>
<dbReference type="GO" id="GO:0005737">
    <property type="term" value="C:cytoplasm"/>
    <property type="evidence" value="ECO:0007669"/>
    <property type="project" value="UniProtKB-SubCell"/>
</dbReference>
<dbReference type="InterPro" id="IPR036876">
    <property type="entry name" value="UVR_dom_sf"/>
</dbReference>
<keyword evidence="5 7" id="KW-0234">DNA repair</keyword>
<dbReference type="PATRIC" id="fig|1125699.3.peg.2164"/>
<dbReference type="InterPro" id="IPR035901">
    <property type="entry name" value="GIY-YIG_endonuc_sf"/>
</dbReference>
<keyword evidence="4 7" id="KW-0267">Excision nuclease</keyword>
<evidence type="ECO:0000256" key="3">
    <source>
        <dbReference type="ARBA" id="ARBA00022769"/>
    </source>
</evidence>
<dbReference type="eggNOG" id="COG0322">
    <property type="taxonomic scope" value="Bacteria"/>
</dbReference>
<dbReference type="AlphaFoldDB" id="S3K0M7"/>
<dbReference type="STRING" id="1125699.HMPREF9194_02142"/>
<dbReference type="PROSITE" id="PS50151">
    <property type="entry name" value="UVR"/>
    <property type="match status" value="1"/>
</dbReference>
<feature type="region of interest" description="Disordered" evidence="9">
    <location>
        <begin position="646"/>
        <end position="672"/>
    </location>
</feature>
<comment type="function">
    <text evidence="7">The UvrABC repair system catalyzes the recognition and processing of DNA lesions. UvrC both incises the 5' and 3' sides of the lesion. The N-terminal half is responsible for the 3' incision and the C-terminal half is responsible for the 5' incision.</text>
</comment>
<dbReference type="InterPro" id="IPR047296">
    <property type="entry name" value="GIY-YIG_UvrC_Cho"/>
</dbReference>
<evidence type="ECO:0000259" key="11">
    <source>
        <dbReference type="PROSITE" id="PS50164"/>
    </source>
</evidence>
<dbReference type="PROSITE" id="PS50165">
    <property type="entry name" value="UVRC"/>
    <property type="match status" value="1"/>
</dbReference>
<dbReference type="GO" id="GO:0009381">
    <property type="term" value="F:excinuclease ABC activity"/>
    <property type="evidence" value="ECO:0007669"/>
    <property type="project" value="UniProtKB-UniRule"/>
</dbReference>
<evidence type="ECO:0000256" key="5">
    <source>
        <dbReference type="ARBA" id="ARBA00023204"/>
    </source>
</evidence>
<protein>
    <recommendedName>
        <fullName evidence="7">UvrABC system protein C</fullName>
        <shortName evidence="7">Protein UvrC</shortName>
    </recommendedName>
    <alternativeName>
        <fullName evidence="7">Excinuclease ABC subunit C</fullName>
    </alternativeName>
</protein>
<feature type="domain" description="UvrC family homology region profile" evidence="12">
    <location>
        <begin position="255"/>
        <end position="480"/>
    </location>
</feature>
<dbReference type="GO" id="GO:0003677">
    <property type="term" value="F:DNA binding"/>
    <property type="evidence" value="ECO:0007669"/>
    <property type="project" value="UniProtKB-UniRule"/>
</dbReference>
<dbReference type="Gene3D" id="1.10.150.20">
    <property type="entry name" value="5' to 3' exonuclease, C-terminal subdomain"/>
    <property type="match status" value="1"/>
</dbReference>
<dbReference type="GO" id="GO:0009380">
    <property type="term" value="C:excinuclease repair complex"/>
    <property type="evidence" value="ECO:0007669"/>
    <property type="project" value="InterPro"/>
</dbReference>
<evidence type="ECO:0000313" key="14">
    <source>
        <dbReference type="Proteomes" id="UP000014541"/>
    </source>
</evidence>
<dbReference type="EMBL" id="ATFF01000006">
    <property type="protein sequence ID" value="EPF31788.1"/>
    <property type="molecule type" value="Genomic_DNA"/>
</dbReference>
<name>S3K0M7_TREMA</name>
<evidence type="ECO:0000256" key="4">
    <source>
        <dbReference type="ARBA" id="ARBA00022881"/>
    </source>
</evidence>
<dbReference type="PROSITE" id="PS50164">
    <property type="entry name" value="GIY_YIG"/>
    <property type="match status" value="1"/>
</dbReference>
<dbReference type="Gene3D" id="4.10.860.10">
    <property type="entry name" value="UVR domain"/>
    <property type="match status" value="1"/>
</dbReference>
<comment type="similarity">
    <text evidence="7">Belongs to the UvrC family.</text>
</comment>
<organism evidence="13 14">
    <name type="scientific">Treponema maltophilum ATCC 51939</name>
    <dbReference type="NCBI Taxonomy" id="1125699"/>
    <lineage>
        <taxon>Bacteria</taxon>
        <taxon>Pseudomonadati</taxon>
        <taxon>Spirochaetota</taxon>
        <taxon>Spirochaetia</taxon>
        <taxon>Spirochaetales</taxon>
        <taxon>Treponemataceae</taxon>
        <taxon>Treponema</taxon>
    </lineage>
</organism>
<feature type="coiled-coil region" evidence="8">
    <location>
        <begin position="196"/>
        <end position="227"/>
    </location>
</feature>
<evidence type="ECO:0000256" key="2">
    <source>
        <dbReference type="ARBA" id="ARBA00022763"/>
    </source>
</evidence>
<comment type="caution">
    <text evidence="13">The sequence shown here is derived from an EMBL/GenBank/DDBJ whole genome shotgun (WGS) entry which is preliminary data.</text>
</comment>
<dbReference type="SUPFAM" id="SSF47781">
    <property type="entry name" value="RuvA domain 2-like"/>
    <property type="match status" value="1"/>
</dbReference>
<sequence length="672" mass="74982">MEAQNAQYEILHRTALSAPQSSGVYLWKDAGAHILYVGKAKNLKNRLSSYFSGHKDIKTRVLVSKAFSIEYITTDNEYEALILENTLIKQHHPRYNIDLKDDKSYPVARITNEAFPRIIKTRRIIQDGSLYYGPFPNAGALSTFIDTLSAIYPLRQCKRMPDRKNPCMYYHIGRCAAPCCGKIDKQSYISIIDEIKSFLEENVETAARKLEAKMKEAAKNLEFEKAGRCRDCLGALRTLRQQNAVVDFNPESRDYIGFYSEGTLVSFAVLKMRSGKLVMRDLYRTRSLKDDDELIGEFMSAYYTEAAMIPPRIFVRNKSGTELMEKWLFETFGVRTIITVPEETDAFARHDAALNMAVHNAKEDIIRRMRERGDTPALEELKKLLNLDSLPMRIEGFDIAHLAGKFPIASLISFYNGNPDKKNYRIFRLKSLDGRIDDFESMREATSRRYTRLLNEQAEMPDLIMIDGGIGQVNAVKGVLDALGLNIPIVGLAKRDEELYVPGNSTPLRLPKRSDALRLLQRVRDETHRFATSRNQNLRTKENTVSLFTKLPHIGEKRAALITEKWPTMAELSAASVQEIADVLTLSTGPAEDVHKAAVLLAAQTAERRSVLSADTALAAAGTSGSGTAPAGADYAAQLAQLALKGGAQDDSSAAEKESSYASVPSAEPSGK</sequence>
<dbReference type="SUPFAM" id="SSF46600">
    <property type="entry name" value="C-terminal UvrC-binding domain of UvrB"/>
    <property type="match status" value="1"/>
</dbReference>
<keyword evidence="2 7" id="KW-0227">DNA damage</keyword>
<dbReference type="CDD" id="cd10434">
    <property type="entry name" value="GIY-YIG_UvrC_Cho"/>
    <property type="match status" value="1"/>
</dbReference>
<gene>
    <name evidence="7" type="primary">uvrC</name>
    <name evidence="13" type="ORF">HMPREF9194_02142</name>
</gene>
<evidence type="ECO:0000256" key="8">
    <source>
        <dbReference type="SAM" id="Coils"/>
    </source>
</evidence>
<dbReference type="Pfam" id="PF01541">
    <property type="entry name" value="GIY-YIG"/>
    <property type="match status" value="1"/>
</dbReference>
<dbReference type="FunFam" id="3.40.1440.10:FF:000001">
    <property type="entry name" value="UvrABC system protein C"/>
    <property type="match status" value="1"/>
</dbReference>
<dbReference type="GO" id="GO:0006289">
    <property type="term" value="P:nucleotide-excision repair"/>
    <property type="evidence" value="ECO:0007669"/>
    <property type="project" value="UniProtKB-UniRule"/>
</dbReference>
<feature type="domain" description="UVR" evidence="10">
    <location>
        <begin position="204"/>
        <end position="239"/>
    </location>
</feature>
<keyword evidence="14" id="KW-1185">Reference proteome</keyword>
<dbReference type="NCBIfam" id="TIGR00194">
    <property type="entry name" value="uvrC"/>
    <property type="match status" value="1"/>
</dbReference>
<dbReference type="RefSeq" id="WP_016526397.1">
    <property type="nucleotide sequence ID" value="NZ_KE332518.1"/>
</dbReference>
<evidence type="ECO:0000256" key="7">
    <source>
        <dbReference type="HAMAP-Rule" id="MF_00203"/>
    </source>
</evidence>
<keyword evidence="3 7" id="KW-0228">DNA excision</keyword>
<evidence type="ECO:0000259" key="12">
    <source>
        <dbReference type="PROSITE" id="PS50165"/>
    </source>
</evidence>
<dbReference type="PANTHER" id="PTHR30562">
    <property type="entry name" value="UVRC/OXIDOREDUCTASE"/>
    <property type="match status" value="1"/>
</dbReference>
<evidence type="ECO:0000256" key="6">
    <source>
        <dbReference type="ARBA" id="ARBA00023236"/>
    </source>
</evidence>
<dbReference type="InterPro" id="IPR001943">
    <property type="entry name" value="UVR_dom"/>
</dbReference>
<evidence type="ECO:0000256" key="9">
    <source>
        <dbReference type="SAM" id="MobiDB-lite"/>
    </source>
</evidence>
<evidence type="ECO:0000259" key="10">
    <source>
        <dbReference type="PROSITE" id="PS50151"/>
    </source>
</evidence>
<dbReference type="HOGENOM" id="CLU_014841_3_2_12"/>
<dbReference type="InterPro" id="IPR050066">
    <property type="entry name" value="UvrABC_protein_C"/>
</dbReference>
<dbReference type="HAMAP" id="MF_00203">
    <property type="entry name" value="UvrC"/>
    <property type="match status" value="1"/>
</dbReference>
<reference evidence="13 14" key="1">
    <citation type="submission" date="2013-04" db="EMBL/GenBank/DDBJ databases">
        <title>The Genome Sequence of Treponema maltophilum ATCC 51939.</title>
        <authorList>
            <consortium name="The Broad Institute Genomics Platform"/>
            <person name="Earl A."/>
            <person name="Ward D."/>
            <person name="Feldgarden M."/>
            <person name="Gevers D."/>
            <person name="Leonetti C."/>
            <person name="Blanton J.M."/>
            <person name="Dewhirst F.E."/>
            <person name="Izard J."/>
            <person name="Walker B."/>
            <person name="Young S."/>
            <person name="Zeng Q."/>
            <person name="Gargeya S."/>
            <person name="Fitzgerald M."/>
            <person name="Haas B."/>
            <person name="Abouelleil A."/>
            <person name="Allen A.W."/>
            <person name="Alvarado L."/>
            <person name="Arachchi H.M."/>
            <person name="Berlin A.M."/>
            <person name="Chapman S.B."/>
            <person name="Gainer-Dewar J."/>
            <person name="Goldberg J."/>
            <person name="Griggs A."/>
            <person name="Gujja S."/>
            <person name="Hansen M."/>
            <person name="Howarth C."/>
            <person name="Imamovic A."/>
            <person name="Ireland A."/>
            <person name="Larimer J."/>
            <person name="McCowan C."/>
            <person name="Murphy C."/>
            <person name="Pearson M."/>
            <person name="Poon T.W."/>
            <person name="Priest M."/>
            <person name="Roberts A."/>
            <person name="Saif S."/>
            <person name="Shea T."/>
            <person name="Sisk P."/>
            <person name="Sykes S."/>
            <person name="Wortman J."/>
            <person name="Nusbaum C."/>
            <person name="Birren B."/>
        </authorList>
    </citation>
    <scope>NUCLEOTIDE SEQUENCE [LARGE SCALE GENOMIC DNA]</scope>
    <source>
        <strain evidence="13 14">ATCC 51939</strain>
    </source>
</reference>
<dbReference type="InterPro" id="IPR010994">
    <property type="entry name" value="RuvA_2-like"/>
</dbReference>
<evidence type="ECO:0000256" key="1">
    <source>
        <dbReference type="ARBA" id="ARBA00022490"/>
    </source>
</evidence>